<name>A0ABX1MKK3_9RHOO</name>
<proteinExistence type="predicted"/>
<keyword evidence="1" id="KW-0472">Membrane</keyword>
<comment type="caution">
    <text evidence="2">The sequence shown here is derived from an EMBL/GenBank/DDBJ whole genome shotgun (WGS) entry which is preliminary data.</text>
</comment>
<gene>
    <name evidence="2" type="ORF">GPA26_07170</name>
</gene>
<dbReference type="RefSeq" id="WP_169205689.1">
    <property type="nucleotide sequence ID" value="NZ_CP059560.1"/>
</dbReference>
<organism evidence="2 3">
    <name type="scientific">Aromatoleum petrolei</name>
    <dbReference type="NCBI Taxonomy" id="76116"/>
    <lineage>
        <taxon>Bacteria</taxon>
        <taxon>Pseudomonadati</taxon>
        <taxon>Pseudomonadota</taxon>
        <taxon>Betaproteobacteria</taxon>
        <taxon>Rhodocyclales</taxon>
        <taxon>Rhodocyclaceae</taxon>
        <taxon>Aromatoleum</taxon>
    </lineage>
</organism>
<sequence>MVPNLPIATDNIYKFACLFGLAMIIVSILSFVTVYSSTLDRKVKLSEAIIPLEAKETLTKAEQQTLELNRKLIEVAKGNERTAHSAIGGTFAVGLMLSIYGARRWRTTIQARDDLLATLQIEKLRAEIAKLVLETDRLRNVADGSPRQQNVTTGNDG</sequence>
<keyword evidence="3" id="KW-1185">Reference proteome</keyword>
<evidence type="ECO:0000256" key="1">
    <source>
        <dbReference type="SAM" id="Phobius"/>
    </source>
</evidence>
<feature type="transmembrane region" description="Helical" evidence="1">
    <location>
        <begin position="12"/>
        <end position="35"/>
    </location>
</feature>
<dbReference type="Proteomes" id="UP000652074">
    <property type="component" value="Unassembled WGS sequence"/>
</dbReference>
<protein>
    <recommendedName>
        <fullName evidence="4">Transmembrane protein</fullName>
    </recommendedName>
</protein>
<keyword evidence="1" id="KW-1133">Transmembrane helix</keyword>
<keyword evidence="1" id="KW-0812">Transmembrane</keyword>
<accession>A0ABX1MKK3</accession>
<dbReference type="EMBL" id="WTVR01000011">
    <property type="protein sequence ID" value="NMF88263.1"/>
    <property type="molecule type" value="Genomic_DNA"/>
</dbReference>
<evidence type="ECO:0008006" key="4">
    <source>
        <dbReference type="Google" id="ProtNLM"/>
    </source>
</evidence>
<evidence type="ECO:0000313" key="3">
    <source>
        <dbReference type="Proteomes" id="UP000652074"/>
    </source>
</evidence>
<evidence type="ECO:0000313" key="2">
    <source>
        <dbReference type="EMBL" id="NMF88263.1"/>
    </source>
</evidence>
<reference evidence="2 3" key="1">
    <citation type="submission" date="2019-12" db="EMBL/GenBank/DDBJ databases">
        <title>Comparative genomics gives insights into the taxonomy of the Azoarcus-Aromatoleum group and reveals separate origins of nif in the plant-associated Azoarcus and non-plant-associated Aromatoleum sub-groups.</title>
        <authorList>
            <person name="Lafos M."/>
            <person name="Maluk M."/>
            <person name="Batista M."/>
            <person name="Junghare M."/>
            <person name="Carmona M."/>
            <person name="Faoro H."/>
            <person name="Cruz L.M."/>
            <person name="Battistoni F."/>
            <person name="De Souza E."/>
            <person name="Pedrosa F."/>
            <person name="Chen W.-M."/>
            <person name="Poole P.S."/>
            <person name="Dixon R.A."/>
            <person name="James E.K."/>
        </authorList>
    </citation>
    <scope>NUCLEOTIDE SEQUENCE [LARGE SCALE GENOMIC DNA]</scope>
    <source>
        <strain evidence="2 3">ToN1</strain>
    </source>
</reference>